<dbReference type="Gene3D" id="3.40.1500.10">
    <property type="entry name" value="Coproporphyrinogen III oxidase, aerobic"/>
    <property type="match status" value="1"/>
</dbReference>
<evidence type="ECO:0000256" key="11">
    <source>
        <dbReference type="HAMAP-Rule" id="MF_00333"/>
    </source>
</evidence>
<comment type="subunit">
    <text evidence="4 11">Homodimer.</text>
</comment>
<protein>
    <recommendedName>
        <fullName evidence="11">Oxygen-dependent coproporphyrinogen-III oxidase</fullName>
        <shortName evidence="11">CPO</shortName>
        <shortName evidence="11">Coprogen oxidase</shortName>
        <shortName evidence="11">Coproporphyrinogenase</shortName>
        <ecNumber evidence="11">1.3.3.3</ecNumber>
    </recommendedName>
</protein>
<feature type="binding site" evidence="11">
    <location>
        <position position="178"/>
    </location>
    <ligand>
        <name>a divalent metal cation</name>
        <dbReference type="ChEBI" id="CHEBI:60240"/>
    </ligand>
</feature>
<dbReference type="SUPFAM" id="SSF102886">
    <property type="entry name" value="Coproporphyrinogen III oxidase"/>
    <property type="match status" value="1"/>
</dbReference>
<accession>A0A451D4M8</accession>
<gene>
    <name evidence="11 12" type="primary">hemF</name>
    <name evidence="12" type="ORF">ERCISPPS3390_536</name>
</gene>
<comment type="function">
    <text evidence="10 11">Involved in the heme biosynthesis. Catalyzes the aerobic oxidative decarboxylation of propionate groups of rings A and B of coproporphyrinogen-III to yield the vinyl groups in protoporphyrinogen-IX.</text>
</comment>
<comment type="similarity">
    <text evidence="3 11">Belongs to the aerobic coproporphyrinogen-III oxidase family.</text>
</comment>
<evidence type="ECO:0000256" key="1">
    <source>
        <dbReference type="ARBA" id="ARBA00004496"/>
    </source>
</evidence>
<feature type="binding site" evidence="11">
    <location>
        <begin position="261"/>
        <end position="263"/>
    </location>
    <ligand>
        <name>substrate</name>
    </ligand>
</feature>
<evidence type="ECO:0000256" key="3">
    <source>
        <dbReference type="ARBA" id="ARBA00010644"/>
    </source>
</evidence>
<dbReference type="Proteomes" id="UP000294338">
    <property type="component" value="Chromosome 1"/>
</dbReference>
<dbReference type="PANTHER" id="PTHR10755:SF0">
    <property type="entry name" value="OXYGEN-DEPENDENT COPROPORPHYRINOGEN-III OXIDASE, MITOCHONDRIAL"/>
    <property type="match status" value="1"/>
</dbReference>
<evidence type="ECO:0000256" key="7">
    <source>
        <dbReference type="ARBA" id="ARBA00023133"/>
    </source>
</evidence>
<dbReference type="FunFam" id="3.40.1500.10:FF:000001">
    <property type="entry name" value="Oxygen-dependent coproporphyrinogen-III oxidase"/>
    <property type="match status" value="1"/>
</dbReference>
<dbReference type="PANTHER" id="PTHR10755">
    <property type="entry name" value="COPROPORPHYRINOGEN III OXIDASE, MITOCHONDRIAL"/>
    <property type="match status" value="1"/>
</dbReference>
<dbReference type="GO" id="GO:0006782">
    <property type="term" value="P:protoporphyrinogen IX biosynthetic process"/>
    <property type="evidence" value="ECO:0007669"/>
    <property type="project" value="UniProtKB-UniRule"/>
</dbReference>
<feature type="binding site" evidence="11">
    <location>
        <position position="148"/>
    </location>
    <ligand>
        <name>a divalent metal cation</name>
        <dbReference type="ChEBI" id="CHEBI:60240"/>
    </ligand>
</feature>
<dbReference type="GO" id="GO:0005737">
    <property type="term" value="C:cytoplasm"/>
    <property type="evidence" value="ECO:0007669"/>
    <property type="project" value="UniProtKB-SubCell"/>
</dbReference>
<organism evidence="12 13">
    <name type="scientific">Candidatus Erwinia haradaeae</name>
    <dbReference type="NCBI Taxonomy" id="1922217"/>
    <lineage>
        <taxon>Bacteria</taxon>
        <taxon>Pseudomonadati</taxon>
        <taxon>Pseudomonadota</taxon>
        <taxon>Gammaproteobacteria</taxon>
        <taxon>Enterobacterales</taxon>
        <taxon>Erwiniaceae</taxon>
        <taxon>Erwinia</taxon>
    </lineage>
</organism>
<dbReference type="GO" id="GO:0042803">
    <property type="term" value="F:protein homodimerization activity"/>
    <property type="evidence" value="ECO:0007669"/>
    <property type="project" value="UniProtKB-UniRule"/>
</dbReference>
<dbReference type="InterPro" id="IPR036406">
    <property type="entry name" value="Coprogen_oxidase_aer_sf"/>
</dbReference>
<dbReference type="EC" id="1.3.3.3" evidence="11"/>
<evidence type="ECO:0000256" key="2">
    <source>
        <dbReference type="ARBA" id="ARBA00005168"/>
    </source>
</evidence>
<feature type="binding site" evidence="11">
    <location>
        <position position="108"/>
    </location>
    <ligand>
        <name>a divalent metal cation</name>
        <dbReference type="ChEBI" id="CHEBI:60240"/>
    </ligand>
</feature>
<dbReference type="HAMAP" id="MF_00333">
    <property type="entry name" value="Coprogen_oxidas"/>
    <property type="match status" value="1"/>
</dbReference>
<dbReference type="PROSITE" id="PS01021">
    <property type="entry name" value="COPROGEN_OXIDASE"/>
    <property type="match status" value="1"/>
</dbReference>
<evidence type="ECO:0000256" key="9">
    <source>
        <dbReference type="ARBA" id="ARBA00049102"/>
    </source>
</evidence>
<feature type="binding site" evidence="11">
    <location>
        <position position="94"/>
    </location>
    <ligand>
        <name>substrate</name>
    </ligand>
</feature>
<evidence type="ECO:0000256" key="6">
    <source>
        <dbReference type="ARBA" id="ARBA00023002"/>
    </source>
</evidence>
<dbReference type="GO" id="GO:0004109">
    <property type="term" value="F:coproporphyrinogen oxidase activity"/>
    <property type="evidence" value="ECO:0007669"/>
    <property type="project" value="UniProtKB-UniRule"/>
</dbReference>
<evidence type="ECO:0000256" key="4">
    <source>
        <dbReference type="ARBA" id="ARBA00011738"/>
    </source>
</evidence>
<dbReference type="AlphaFoldDB" id="A0A451D4M8"/>
<feature type="active site" description="Proton donor" evidence="11">
    <location>
        <position position="108"/>
    </location>
</feature>
<feature type="binding site" evidence="11">
    <location>
        <begin position="110"/>
        <end position="112"/>
    </location>
    <ligand>
        <name>substrate</name>
    </ligand>
</feature>
<dbReference type="UniPathway" id="UPA00251">
    <property type="reaction ID" value="UER00322"/>
</dbReference>
<comment type="pathway">
    <text evidence="2 11">Porphyrin-containing compound metabolism; protoporphyrin-IX biosynthesis; protoporphyrinogen-IX from coproporphyrinogen-III (O2 route): step 1/1.</text>
</comment>
<evidence type="ECO:0000256" key="10">
    <source>
        <dbReference type="ARBA" id="ARBA00059657"/>
    </source>
</evidence>
<comment type="catalytic activity">
    <reaction evidence="9 11">
        <text>coproporphyrinogen III + O2 + 2 H(+) = protoporphyrinogen IX + 2 CO2 + 2 H2O</text>
        <dbReference type="Rhea" id="RHEA:18257"/>
        <dbReference type="ChEBI" id="CHEBI:15377"/>
        <dbReference type="ChEBI" id="CHEBI:15378"/>
        <dbReference type="ChEBI" id="CHEBI:15379"/>
        <dbReference type="ChEBI" id="CHEBI:16526"/>
        <dbReference type="ChEBI" id="CHEBI:57307"/>
        <dbReference type="ChEBI" id="CHEBI:57309"/>
        <dbReference type="EC" id="1.3.3.3"/>
    </reaction>
</comment>
<dbReference type="PIRSF" id="PIRSF000166">
    <property type="entry name" value="Coproporphyri_ox"/>
    <property type="match status" value="1"/>
</dbReference>
<evidence type="ECO:0000313" key="12">
    <source>
        <dbReference type="EMBL" id="VFP80656.1"/>
    </source>
</evidence>
<dbReference type="GO" id="GO:0046872">
    <property type="term" value="F:metal ion binding"/>
    <property type="evidence" value="ECO:0007669"/>
    <property type="project" value="UniProtKB-KW"/>
</dbReference>
<keyword evidence="5 11" id="KW-0963">Cytoplasm</keyword>
<keyword evidence="11" id="KW-0479">Metal-binding</keyword>
<comment type="subcellular location">
    <subcellularLocation>
        <location evidence="1 11">Cytoplasm</location>
    </subcellularLocation>
</comment>
<feature type="binding site" evidence="11">
    <location>
        <position position="98"/>
    </location>
    <ligand>
        <name>a divalent metal cation</name>
        <dbReference type="ChEBI" id="CHEBI:60240"/>
    </ligand>
</feature>
<dbReference type="InterPro" id="IPR001260">
    <property type="entry name" value="Coprogen_oxidase_aer"/>
</dbReference>
<dbReference type="NCBIfam" id="NF003727">
    <property type="entry name" value="PRK05330.1"/>
    <property type="match status" value="1"/>
</dbReference>
<reference evidence="12 13" key="1">
    <citation type="submission" date="2019-02" db="EMBL/GenBank/DDBJ databases">
        <authorList>
            <person name="Manzano-Marin A."/>
            <person name="Manzano-Marin A."/>
        </authorList>
    </citation>
    <scope>NUCLEOTIDE SEQUENCE [LARGE SCALE GENOMIC DNA]</scope>
    <source>
        <strain evidence="12 13">ErCisplendens/pseudotsugae</strain>
    </source>
</reference>
<keyword evidence="7 11" id="KW-0350">Heme biosynthesis</keyword>
<evidence type="ECO:0000256" key="8">
    <source>
        <dbReference type="ARBA" id="ARBA00023244"/>
    </source>
</evidence>
<feature type="region of interest" description="Important for dimerization" evidence="11">
    <location>
        <begin position="243"/>
        <end position="278"/>
    </location>
</feature>
<proteinExistence type="inferred from homology"/>
<keyword evidence="6 11" id="KW-0560">Oxidoreductase</keyword>
<evidence type="ECO:0000256" key="5">
    <source>
        <dbReference type="ARBA" id="ARBA00022490"/>
    </source>
</evidence>
<dbReference type="EMBL" id="LR217705">
    <property type="protein sequence ID" value="VFP80656.1"/>
    <property type="molecule type" value="Genomic_DNA"/>
</dbReference>
<comment type="cofactor">
    <cofactor evidence="11">
        <name>a divalent metal cation</name>
        <dbReference type="ChEBI" id="CHEBI:60240"/>
    </cofactor>
</comment>
<feature type="site" description="Important for dimerization" evidence="11">
    <location>
        <position position="178"/>
    </location>
</feature>
<dbReference type="InterPro" id="IPR018375">
    <property type="entry name" value="Coprogen_oxidase_CS"/>
</dbReference>
<dbReference type="PRINTS" id="PR00073">
    <property type="entry name" value="COPRGNOXDASE"/>
</dbReference>
<evidence type="ECO:0000313" key="13">
    <source>
        <dbReference type="Proteomes" id="UP000294338"/>
    </source>
</evidence>
<keyword evidence="8 11" id="KW-0627">Porphyrin biosynthesis</keyword>
<sequence>MDTPDITLVKKFLITLQEDICQKLEKVDYTGIFLKDTWQSPGKGAGCSCILRNGTIFEQIGVNFSHVYGNSMPVFATANRPDLTGCEFEAVGISVVIHPCNPYVPSSHANIRFFIAKRPKNAQPIWWFGGGFDLTPYYGFSEDVVFWHKTAYNLCQPFGDDLYVRYKKWCDDYFYLQHRNEQRGVGGLFFDDLHMNGFNHSFKFAQAVGHSFCDAYIPILEKRKALKWGNRERNFQLYRRGRYVEFNLVYDRGTLFGLHSGGRIESIFISMPPFARWEYDYKPQKGSPEAKLYRDFLIVKDWLQ</sequence>
<dbReference type="Pfam" id="PF01218">
    <property type="entry name" value="Coprogen_oxidas"/>
    <property type="match status" value="1"/>
</dbReference>
<name>A0A451D4M8_9GAMM</name>